<evidence type="ECO:0000313" key="2">
    <source>
        <dbReference type="Proteomes" id="UP000663879"/>
    </source>
</evidence>
<accession>A0A813ZSB1</accession>
<dbReference type="PANTHER" id="PTHR33395">
    <property type="entry name" value="TRANSCRIPTASE, PUTATIVE-RELATED-RELATED"/>
    <property type="match status" value="1"/>
</dbReference>
<sequence length="163" mass="18918">MFNNYFTNVESSSFSTEDESSKYIFEKFKEIKKINTFKTPGFSFKFFELKEIEKSISELLNSSSPGYIGIHTKVLKAMPVIFAPILLKIFNNCLELEKIQEDWKIAIVTPLYKNKGDKSQIDNYRAISVLSPIAKMFEKLLAKQILEYFESNKIFFKGQHGKV</sequence>
<gene>
    <name evidence="1" type="ORF">OXX778_LOCUS11517</name>
</gene>
<dbReference type="EMBL" id="CAJNOC010001960">
    <property type="protein sequence ID" value="CAF0903414.1"/>
    <property type="molecule type" value="Genomic_DNA"/>
</dbReference>
<name>A0A813ZSB1_9BILA</name>
<organism evidence="1 2">
    <name type="scientific">Brachionus calyciflorus</name>
    <dbReference type="NCBI Taxonomy" id="104777"/>
    <lineage>
        <taxon>Eukaryota</taxon>
        <taxon>Metazoa</taxon>
        <taxon>Spiralia</taxon>
        <taxon>Gnathifera</taxon>
        <taxon>Rotifera</taxon>
        <taxon>Eurotatoria</taxon>
        <taxon>Monogononta</taxon>
        <taxon>Pseudotrocha</taxon>
        <taxon>Ploima</taxon>
        <taxon>Brachionidae</taxon>
        <taxon>Brachionus</taxon>
    </lineage>
</organism>
<dbReference type="Proteomes" id="UP000663879">
    <property type="component" value="Unassembled WGS sequence"/>
</dbReference>
<protein>
    <recommendedName>
        <fullName evidence="3">RNA-directed DNA polymerase from mobile element jockey-like</fullName>
    </recommendedName>
</protein>
<dbReference type="PANTHER" id="PTHR33395:SF22">
    <property type="entry name" value="REVERSE TRANSCRIPTASE DOMAIN-CONTAINING PROTEIN"/>
    <property type="match status" value="1"/>
</dbReference>
<dbReference type="OrthoDB" id="10071239at2759"/>
<keyword evidence="2" id="KW-1185">Reference proteome</keyword>
<proteinExistence type="predicted"/>
<evidence type="ECO:0008006" key="3">
    <source>
        <dbReference type="Google" id="ProtNLM"/>
    </source>
</evidence>
<reference evidence="1" key="1">
    <citation type="submission" date="2021-02" db="EMBL/GenBank/DDBJ databases">
        <authorList>
            <person name="Nowell W R."/>
        </authorList>
    </citation>
    <scope>NUCLEOTIDE SEQUENCE</scope>
    <source>
        <strain evidence="1">Ploen Becks lab</strain>
    </source>
</reference>
<comment type="caution">
    <text evidence="1">The sequence shown here is derived from an EMBL/GenBank/DDBJ whole genome shotgun (WGS) entry which is preliminary data.</text>
</comment>
<evidence type="ECO:0000313" key="1">
    <source>
        <dbReference type="EMBL" id="CAF0903414.1"/>
    </source>
</evidence>
<dbReference type="AlphaFoldDB" id="A0A813ZSB1"/>